<name>A0A4Q9R4N2_9GAMM</name>
<dbReference type="AlphaFoldDB" id="A0A4Q9R4N2"/>
<dbReference type="OrthoDB" id="6988097at2"/>
<accession>A0A4Q9R4N2</accession>
<sequence length="145" mass="16861">MTGWIVLALLVLALSPLVWLVPSRRQRGQMDVRLQARRMGLAMQLTREQWPYWLSKTPPSPCPQYHRPRRRGREDSWCYWQSEPGKWLNRWQEPCAEEPLAAQLATLPADVYKVEATAQMIALYWGERAQAESLQNIAAFLQARA</sequence>
<comment type="caution">
    <text evidence="1">The sequence shown here is derived from an EMBL/GenBank/DDBJ whole genome shotgun (WGS) entry which is preliminary data.</text>
</comment>
<dbReference type="RefSeq" id="WP_131197953.1">
    <property type="nucleotide sequence ID" value="NZ_QJUL01000012.1"/>
</dbReference>
<evidence type="ECO:0000313" key="1">
    <source>
        <dbReference type="EMBL" id="TBU93385.1"/>
    </source>
</evidence>
<gene>
    <name evidence="1" type="ORF">DNK44_10375</name>
</gene>
<evidence type="ECO:0000313" key="2">
    <source>
        <dbReference type="Proteomes" id="UP000293172"/>
    </source>
</evidence>
<protein>
    <submittedName>
        <fullName evidence="1">Uncharacterized protein</fullName>
    </submittedName>
</protein>
<dbReference type="Proteomes" id="UP000293172">
    <property type="component" value="Unassembled WGS sequence"/>
</dbReference>
<reference evidence="1 2" key="1">
    <citation type="submission" date="2018-06" db="EMBL/GenBank/DDBJ databases">
        <title>Three novel Pseudomonas species isolated from symptomatic oak.</title>
        <authorList>
            <person name="Bueno-Gonzalez V."/>
            <person name="Brady C."/>
        </authorList>
    </citation>
    <scope>NUCLEOTIDE SEQUENCE [LARGE SCALE GENOMIC DNA]</scope>
    <source>
        <strain evidence="1 2">P6B</strain>
    </source>
</reference>
<dbReference type="EMBL" id="QJUL01000012">
    <property type="protein sequence ID" value="TBU93385.1"/>
    <property type="molecule type" value="Genomic_DNA"/>
</dbReference>
<proteinExistence type="predicted"/>
<organism evidence="1 2">
    <name type="scientific">Phytopseudomonas dryadis</name>
    <dbReference type="NCBI Taxonomy" id="2487520"/>
    <lineage>
        <taxon>Bacteria</taxon>
        <taxon>Pseudomonadati</taxon>
        <taxon>Pseudomonadota</taxon>
        <taxon>Gammaproteobacteria</taxon>
        <taxon>Pseudomonadales</taxon>
        <taxon>Pseudomonadaceae</taxon>
        <taxon>Phytopseudomonas</taxon>
    </lineage>
</organism>